<dbReference type="PANTHER" id="PTHR23135">
    <property type="entry name" value="MUR LIGASE FAMILY MEMBER"/>
    <property type="match status" value="1"/>
</dbReference>
<evidence type="ECO:0000259" key="9">
    <source>
        <dbReference type="Pfam" id="PF01225"/>
    </source>
</evidence>
<evidence type="ECO:0000313" key="12">
    <source>
        <dbReference type="EMBL" id="SHG01057.1"/>
    </source>
</evidence>
<dbReference type="Pfam" id="PF08245">
    <property type="entry name" value="Mur_ligase_M"/>
    <property type="match status" value="1"/>
</dbReference>
<dbReference type="Pfam" id="PF02875">
    <property type="entry name" value="Mur_ligase_C"/>
    <property type="match status" value="1"/>
</dbReference>
<dbReference type="OrthoDB" id="9800958at2"/>
<dbReference type="InterPro" id="IPR000713">
    <property type="entry name" value="Mur_ligase_N"/>
</dbReference>
<reference evidence="12 13" key="1">
    <citation type="submission" date="2016-11" db="EMBL/GenBank/DDBJ databases">
        <authorList>
            <person name="Jaros S."/>
            <person name="Januszkiewicz K."/>
            <person name="Wedrychowicz H."/>
        </authorList>
    </citation>
    <scope>NUCLEOTIDE SEQUENCE [LARGE SCALE GENOMIC DNA]</scope>
    <source>
        <strain evidence="12 13">IBRC-M 10683</strain>
    </source>
</reference>
<dbReference type="EMBL" id="FQVW01000012">
    <property type="protein sequence ID" value="SHG01057.1"/>
    <property type="molecule type" value="Genomic_DNA"/>
</dbReference>
<dbReference type="GO" id="GO:0005524">
    <property type="term" value="F:ATP binding"/>
    <property type="evidence" value="ECO:0007669"/>
    <property type="project" value="InterPro"/>
</dbReference>
<evidence type="ECO:0000256" key="7">
    <source>
        <dbReference type="ARBA" id="ARBA00023316"/>
    </source>
</evidence>
<evidence type="ECO:0000256" key="6">
    <source>
        <dbReference type="ARBA" id="ARBA00023306"/>
    </source>
</evidence>
<dbReference type="STRING" id="930117.SAMN05216225_101238"/>
<comment type="pathway">
    <text evidence="1 8">Cell wall biogenesis; peptidoglycan biosynthesis.</text>
</comment>
<gene>
    <name evidence="12" type="ORF">SAMN05216225_101238</name>
</gene>
<name>A0A1M5GBC4_9BACI</name>
<dbReference type="RefSeq" id="WP_072889501.1">
    <property type="nucleotide sequence ID" value="NZ_FQVW01000012.1"/>
</dbReference>
<dbReference type="Gene3D" id="3.90.190.20">
    <property type="entry name" value="Mur ligase, C-terminal domain"/>
    <property type="match status" value="1"/>
</dbReference>
<protein>
    <submittedName>
        <fullName evidence="12">UDP-N-acetylmuramoylalanyl-D-glutamate--2,6-diaminopimelate ligase</fullName>
    </submittedName>
</protein>
<dbReference type="InterPro" id="IPR013221">
    <property type="entry name" value="Mur_ligase_cen"/>
</dbReference>
<comment type="subcellular location">
    <subcellularLocation>
        <location evidence="8">Cytoplasm</location>
    </subcellularLocation>
</comment>
<dbReference type="Gene3D" id="3.40.1190.10">
    <property type="entry name" value="Mur-like, catalytic domain"/>
    <property type="match status" value="1"/>
</dbReference>
<evidence type="ECO:0000256" key="2">
    <source>
        <dbReference type="ARBA" id="ARBA00005898"/>
    </source>
</evidence>
<evidence type="ECO:0000256" key="1">
    <source>
        <dbReference type="ARBA" id="ARBA00004752"/>
    </source>
</evidence>
<keyword evidence="4 8" id="KW-0133">Cell shape</keyword>
<dbReference type="Pfam" id="PF01225">
    <property type="entry name" value="Mur_ligase"/>
    <property type="match status" value="1"/>
</dbReference>
<keyword evidence="6 8" id="KW-0131">Cell cycle</keyword>
<evidence type="ECO:0000256" key="5">
    <source>
        <dbReference type="ARBA" id="ARBA00022984"/>
    </source>
</evidence>
<dbReference type="InterPro" id="IPR035911">
    <property type="entry name" value="MurE/MurF_N"/>
</dbReference>
<dbReference type="InterPro" id="IPR005761">
    <property type="entry name" value="UDP-N-AcMur-Glu-dNH2Pim_ligase"/>
</dbReference>
<dbReference type="NCBIfam" id="TIGR01085">
    <property type="entry name" value="murE"/>
    <property type="match status" value="1"/>
</dbReference>
<keyword evidence="13" id="KW-1185">Reference proteome</keyword>
<keyword evidence="7 8" id="KW-0961">Cell wall biogenesis/degradation</keyword>
<dbReference type="GO" id="GO:0016881">
    <property type="term" value="F:acid-amino acid ligase activity"/>
    <property type="evidence" value="ECO:0007669"/>
    <property type="project" value="InterPro"/>
</dbReference>
<comment type="similarity">
    <text evidence="2">Belongs to the MurCDEF family. MurE subfamily.</text>
</comment>
<evidence type="ECO:0000256" key="3">
    <source>
        <dbReference type="ARBA" id="ARBA00022618"/>
    </source>
</evidence>
<dbReference type="InterPro" id="IPR004101">
    <property type="entry name" value="Mur_ligase_C"/>
</dbReference>
<dbReference type="SUPFAM" id="SSF53623">
    <property type="entry name" value="MurD-like peptide ligases, catalytic domain"/>
    <property type="match status" value="1"/>
</dbReference>
<dbReference type="SUPFAM" id="SSF63418">
    <property type="entry name" value="MurE/MurF N-terminal domain"/>
    <property type="match status" value="1"/>
</dbReference>
<evidence type="ECO:0000259" key="10">
    <source>
        <dbReference type="Pfam" id="PF02875"/>
    </source>
</evidence>
<evidence type="ECO:0000259" key="11">
    <source>
        <dbReference type="Pfam" id="PF08245"/>
    </source>
</evidence>
<dbReference type="SUPFAM" id="SSF53244">
    <property type="entry name" value="MurD-like peptide ligases, peptide-binding domain"/>
    <property type="match status" value="1"/>
</dbReference>
<dbReference type="GO" id="GO:0008360">
    <property type="term" value="P:regulation of cell shape"/>
    <property type="evidence" value="ECO:0007669"/>
    <property type="project" value="UniProtKB-KW"/>
</dbReference>
<dbReference type="GO" id="GO:0005737">
    <property type="term" value="C:cytoplasm"/>
    <property type="evidence" value="ECO:0007669"/>
    <property type="project" value="UniProtKB-SubCell"/>
</dbReference>
<dbReference type="InterPro" id="IPR036565">
    <property type="entry name" value="Mur-like_cat_sf"/>
</dbReference>
<evidence type="ECO:0000256" key="8">
    <source>
        <dbReference type="RuleBase" id="RU004135"/>
    </source>
</evidence>
<keyword evidence="5 8" id="KW-0573">Peptidoglycan synthesis</keyword>
<evidence type="ECO:0000256" key="4">
    <source>
        <dbReference type="ARBA" id="ARBA00022960"/>
    </source>
</evidence>
<dbReference type="InterPro" id="IPR036615">
    <property type="entry name" value="Mur_ligase_C_dom_sf"/>
</dbReference>
<proteinExistence type="inferred from homology"/>
<dbReference type="AlphaFoldDB" id="A0A1M5GBC4"/>
<feature type="domain" description="Mur ligase N-terminal catalytic" evidence="9">
    <location>
        <begin position="23"/>
        <end position="95"/>
    </location>
</feature>
<organism evidence="12 13">
    <name type="scientific">Ornithinibacillus halophilus</name>
    <dbReference type="NCBI Taxonomy" id="930117"/>
    <lineage>
        <taxon>Bacteria</taxon>
        <taxon>Bacillati</taxon>
        <taxon>Bacillota</taxon>
        <taxon>Bacilli</taxon>
        <taxon>Bacillales</taxon>
        <taxon>Bacillaceae</taxon>
        <taxon>Ornithinibacillus</taxon>
    </lineage>
</organism>
<dbReference type="GO" id="GO:0009252">
    <property type="term" value="P:peptidoglycan biosynthetic process"/>
    <property type="evidence" value="ECO:0007669"/>
    <property type="project" value="UniProtKB-KW"/>
</dbReference>
<feature type="domain" description="Mur ligase C-terminal" evidence="10">
    <location>
        <begin position="341"/>
        <end position="474"/>
    </location>
</feature>
<dbReference type="PANTHER" id="PTHR23135:SF4">
    <property type="entry name" value="UDP-N-ACETYLMURAMOYL-L-ALANYL-D-GLUTAMATE--2,6-DIAMINOPIMELATE LIGASE MURE HOMOLOG, CHLOROPLASTIC"/>
    <property type="match status" value="1"/>
</dbReference>
<keyword evidence="3 8" id="KW-0132">Cell division</keyword>
<dbReference type="Gene3D" id="3.40.1390.10">
    <property type="entry name" value="MurE/MurF, N-terminal domain"/>
    <property type="match status" value="1"/>
</dbReference>
<evidence type="ECO:0000313" key="13">
    <source>
        <dbReference type="Proteomes" id="UP000183988"/>
    </source>
</evidence>
<feature type="domain" description="Mur ligase central" evidence="11">
    <location>
        <begin position="107"/>
        <end position="318"/>
    </location>
</feature>
<accession>A0A1M5GBC4</accession>
<sequence>MQVNDLIKEIDVLNNINVEGMGISGISYHSGKVEKGHLFVCVKGYKTDGHKYLKDAVTRGAVIAVVEKLQQDVDIPQIIVENSRIALARLGAAFYGYPSTKMNMIGITATNGKTTTSYMANAILENEGKRTGLIGTVTIKNGEKAIPAELTTPESLDLQKYLSEMVENDVSHVTMEVSSAALELHRVEKVDYDIVTLNNMSREHMEMHGTFESYYKVKSSLIRNASEKSVAILNLDDQYSASLVNETKAQVISFGIENKNGHIHCRDLDLTTGRGKFTVEIREGFTANGIEYKPGEFKVELAVPGLHSVYNAMVAIIIGLLSGVSIKTIQNTLKEFAGVPRRFEFIYEDEFKVVDDHFANPGNINVTLQTLDFMKYNNLHLVYAIRGQRGATINRENAEVVVDWASNLGLKELIATRSVSNTTSKDEVTDDEVQAFLDVMSKANIKVRLYDELSDAIEDGINQAKRNDLVLLAGCQGMDDGPEIALKLLKRENVEVR</sequence>
<keyword evidence="12" id="KW-0436">Ligase</keyword>
<dbReference type="GO" id="GO:0051301">
    <property type="term" value="P:cell division"/>
    <property type="evidence" value="ECO:0007669"/>
    <property type="project" value="UniProtKB-KW"/>
</dbReference>
<dbReference type="GO" id="GO:0071555">
    <property type="term" value="P:cell wall organization"/>
    <property type="evidence" value="ECO:0007669"/>
    <property type="project" value="UniProtKB-KW"/>
</dbReference>
<dbReference type="Proteomes" id="UP000183988">
    <property type="component" value="Unassembled WGS sequence"/>
</dbReference>